<evidence type="ECO:0000256" key="5">
    <source>
        <dbReference type="ARBA" id="ARBA00022989"/>
    </source>
</evidence>
<evidence type="ECO:0000256" key="1">
    <source>
        <dbReference type="ARBA" id="ARBA00004651"/>
    </source>
</evidence>
<feature type="transmembrane region" description="Helical" evidence="7">
    <location>
        <begin position="124"/>
        <end position="146"/>
    </location>
</feature>
<dbReference type="Pfam" id="PF02322">
    <property type="entry name" value="Cyt_bd_oxida_II"/>
    <property type="match status" value="1"/>
</dbReference>
<feature type="transmembrane region" description="Helical" evidence="7">
    <location>
        <begin position="59"/>
        <end position="78"/>
    </location>
</feature>
<evidence type="ECO:0000256" key="2">
    <source>
        <dbReference type="ARBA" id="ARBA00007543"/>
    </source>
</evidence>
<accession>A0A1C3E4U2</accession>
<comment type="subcellular location">
    <subcellularLocation>
        <location evidence="1">Cell membrane</location>
        <topology evidence="1">Multi-pass membrane protein</topology>
    </subcellularLocation>
</comment>
<keyword evidence="4 7" id="KW-0812">Transmembrane</keyword>
<feature type="transmembrane region" description="Helical" evidence="7">
    <location>
        <begin position="264"/>
        <end position="282"/>
    </location>
</feature>
<gene>
    <name evidence="8" type="ORF">A6X21_01365</name>
</gene>
<evidence type="ECO:0000256" key="7">
    <source>
        <dbReference type="SAM" id="Phobius"/>
    </source>
</evidence>
<keyword evidence="9" id="KW-1185">Reference proteome</keyword>
<feature type="transmembrane region" description="Helical" evidence="7">
    <location>
        <begin position="234"/>
        <end position="257"/>
    </location>
</feature>
<dbReference type="GO" id="GO:0005886">
    <property type="term" value="C:plasma membrane"/>
    <property type="evidence" value="ECO:0007669"/>
    <property type="project" value="UniProtKB-SubCell"/>
</dbReference>
<dbReference type="GO" id="GO:0016682">
    <property type="term" value="F:oxidoreductase activity, acting on diphenols and related substances as donors, oxygen as acceptor"/>
    <property type="evidence" value="ECO:0007669"/>
    <property type="project" value="TreeGrafter"/>
</dbReference>
<evidence type="ECO:0000256" key="3">
    <source>
        <dbReference type="ARBA" id="ARBA00022475"/>
    </source>
</evidence>
<feature type="transmembrane region" description="Helical" evidence="7">
    <location>
        <begin position="166"/>
        <end position="185"/>
    </location>
</feature>
<evidence type="ECO:0000256" key="4">
    <source>
        <dbReference type="ARBA" id="ARBA00022692"/>
    </source>
</evidence>
<organism evidence="8 9">
    <name type="scientific">Planctopirus hydrillae</name>
    <dbReference type="NCBI Taxonomy" id="1841610"/>
    <lineage>
        <taxon>Bacteria</taxon>
        <taxon>Pseudomonadati</taxon>
        <taxon>Planctomycetota</taxon>
        <taxon>Planctomycetia</taxon>
        <taxon>Planctomycetales</taxon>
        <taxon>Planctomycetaceae</taxon>
        <taxon>Planctopirus</taxon>
    </lineage>
</organism>
<keyword evidence="6 7" id="KW-0472">Membrane</keyword>
<evidence type="ECO:0000313" key="8">
    <source>
        <dbReference type="EMBL" id="ODA28275.1"/>
    </source>
</evidence>
<evidence type="ECO:0008006" key="10">
    <source>
        <dbReference type="Google" id="ProtNLM"/>
    </source>
</evidence>
<evidence type="ECO:0000256" key="6">
    <source>
        <dbReference type="ARBA" id="ARBA00023136"/>
    </source>
</evidence>
<dbReference type="RefSeq" id="WP_068852632.1">
    <property type="nucleotide sequence ID" value="NZ_LYDR01000154.1"/>
</dbReference>
<sequence>MNPEAILPASLLYGILLLALTAYAILGGADFGAGIWEFNTSFRSHRRDRQLLREVIGPVWEANHVWLIFVLVILWSAMPRVFQHLCVVMWLPLLLGLAGIVCRGAAFIFRAYSPVENSVTRASTVLFGLASTAAPFFLGTVVGGILTREATNPRLSQTAWLNPLAIYSGFFAVAVCLYLCSVFLFREAGLRHERFLMEIWRSRAMLSGVWTGLLAMAGLAFISSEQPEMARRLIWGDSPLVLLSWAGGMFSMVALYFRWPLAAVLASVLAVAAVLWGAGLAVSPATMIPEIPLDQLVAPPSVLWAMLVAIAGGMLLLLPSLAWLFWLFKSSSALDHEHLAHSSHP</sequence>
<feature type="transmembrane region" description="Helical" evidence="7">
    <location>
        <begin position="12"/>
        <end position="38"/>
    </location>
</feature>
<keyword evidence="5 7" id="KW-1133">Transmembrane helix</keyword>
<dbReference type="GO" id="GO:0009055">
    <property type="term" value="F:electron transfer activity"/>
    <property type="evidence" value="ECO:0007669"/>
    <property type="project" value="TreeGrafter"/>
</dbReference>
<dbReference type="Proteomes" id="UP000094828">
    <property type="component" value="Unassembled WGS sequence"/>
</dbReference>
<feature type="transmembrane region" description="Helical" evidence="7">
    <location>
        <begin position="205"/>
        <end position="222"/>
    </location>
</feature>
<dbReference type="STRING" id="1841610.A6X21_01365"/>
<evidence type="ECO:0000313" key="9">
    <source>
        <dbReference type="Proteomes" id="UP000094828"/>
    </source>
</evidence>
<feature type="transmembrane region" description="Helical" evidence="7">
    <location>
        <begin position="90"/>
        <end position="112"/>
    </location>
</feature>
<dbReference type="PANTHER" id="PTHR43141:SF4">
    <property type="entry name" value="CYTOCHROME BD2 SUBUNIT II"/>
    <property type="match status" value="1"/>
</dbReference>
<dbReference type="EMBL" id="LYDR01000154">
    <property type="protein sequence ID" value="ODA28275.1"/>
    <property type="molecule type" value="Genomic_DNA"/>
</dbReference>
<dbReference type="PANTHER" id="PTHR43141">
    <property type="entry name" value="CYTOCHROME BD2 SUBUNIT II"/>
    <property type="match status" value="1"/>
</dbReference>
<dbReference type="GO" id="GO:0019646">
    <property type="term" value="P:aerobic electron transport chain"/>
    <property type="evidence" value="ECO:0007669"/>
    <property type="project" value="TreeGrafter"/>
</dbReference>
<proteinExistence type="inferred from homology"/>
<dbReference type="AlphaFoldDB" id="A0A1C3E4U2"/>
<keyword evidence="3" id="KW-1003">Cell membrane</keyword>
<reference evidence="8 9" key="1">
    <citation type="submission" date="2016-05" db="EMBL/GenBank/DDBJ databases">
        <title>Genomic and physiological characterization of Planctopirus sp. isolated from fresh water lake.</title>
        <authorList>
            <person name="Subhash Y."/>
            <person name="Ramana C."/>
        </authorList>
    </citation>
    <scope>NUCLEOTIDE SEQUENCE [LARGE SCALE GENOMIC DNA]</scope>
    <source>
        <strain evidence="8 9">JC280</strain>
    </source>
</reference>
<comment type="similarity">
    <text evidence="2">Belongs to the cytochrome ubiquinol oxidase subunit 2 family.</text>
</comment>
<protein>
    <recommendedName>
        <fullName evidence="10">Cytochrome BD ubiquinol oxidase subunit II</fullName>
    </recommendedName>
</protein>
<comment type="caution">
    <text evidence="8">The sequence shown here is derived from an EMBL/GenBank/DDBJ whole genome shotgun (WGS) entry which is preliminary data.</text>
</comment>
<dbReference type="InterPro" id="IPR003317">
    <property type="entry name" value="Cyt-d_oxidase_su2"/>
</dbReference>
<name>A0A1C3E4U2_9PLAN</name>
<dbReference type="GO" id="GO:0070069">
    <property type="term" value="C:cytochrome complex"/>
    <property type="evidence" value="ECO:0007669"/>
    <property type="project" value="TreeGrafter"/>
</dbReference>
<feature type="transmembrane region" description="Helical" evidence="7">
    <location>
        <begin position="302"/>
        <end position="328"/>
    </location>
</feature>
<dbReference type="OrthoDB" id="9776710at2"/>